<feature type="active site" evidence="9">
    <location>
        <position position="278"/>
    </location>
</feature>
<dbReference type="GO" id="GO:0006313">
    <property type="term" value="P:DNA transposition"/>
    <property type="evidence" value="ECO:0007669"/>
    <property type="project" value="UniProtKB-UniRule"/>
</dbReference>
<evidence type="ECO:0000256" key="7">
    <source>
        <dbReference type="ARBA" id="ARBA00023172"/>
    </source>
</evidence>
<dbReference type="Pfam" id="PF02899">
    <property type="entry name" value="Phage_int_SAM_1"/>
    <property type="match status" value="1"/>
</dbReference>
<feature type="active site" evidence="9">
    <location>
        <position position="186"/>
    </location>
</feature>
<dbReference type="InterPro" id="IPR011010">
    <property type="entry name" value="DNA_brk_join_enz"/>
</dbReference>
<dbReference type="InterPro" id="IPR044068">
    <property type="entry name" value="CB"/>
</dbReference>
<dbReference type="InterPro" id="IPR013762">
    <property type="entry name" value="Integrase-like_cat_sf"/>
</dbReference>
<feature type="active site" evidence="9">
    <location>
        <position position="252"/>
    </location>
</feature>
<evidence type="ECO:0000256" key="5">
    <source>
        <dbReference type="ARBA" id="ARBA00022908"/>
    </source>
</evidence>
<feature type="active site" evidence="9">
    <location>
        <position position="255"/>
    </location>
</feature>
<feature type="domain" description="Tyr recombinase" evidence="10">
    <location>
        <begin position="118"/>
        <end position="300"/>
    </location>
</feature>
<dbReference type="Gene3D" id="1.10.443.10">
    <property type="entry name" value="Intergrase catalytic core"/>
    <property type="match status" value="1"/>
</dbReference>
<evidence type="ECO:0000313" key="12">
    <source>
        <dbReference type="EMBL" id="GEA80042.1"/>
    </source>
</evidence>
<keyword evidence="13" id="KW-1185">Reference proteome</keyword>
<evidence type="ECO:0000256" key="8">
    <source>
        <dbReference type="ARBA" id="ARBA00023306"/>
    </source>
</evidence>
<dbReference type="PROSITE" id="PS51900">
    <property type="entry name" value="CB"/>
    <property type="match status" value="1"/>
</dbReference>
<accession>A0A4Y3K7W8</accession>
<evidence type="ECO:0000256" key="4">
    <source>
        <dbReference type="ARBA" id="ARBA00022829"/>
    </source>
</evidence>
<evidence type="ECO:0000256" key="9">
    <source>
        <dbReference type="HAMAP-Rule" id="MF_01808"/>
    </source>
</evidence>
<dbReference type="GO" id="GO:0009037">
    <property type="term" value="F:tyrosine-based site-specific recombinase activity"/>
    <property type="evidence" value="ECO:0007669"/>
    <property type="project" value="UniProtKB-UniRule"/>
</dbReference>
<dbReference type="CDD" id="cd00798">
    <property type="entry name" value="INT_XerDC_C"/>
    <property type="match status" value="1"/>
</dbReference>
<reference evidence="12 13" key="1">
    <citation type="submission" date="2019-06" db="EMBL/GenBank/DDBJ databases">
        <title>Whole genome shotgun sequence of Cellulomonas uda NBRC 3747.</title>
        <authorList>
            <person name="Hosoyama A."/>
            <person name="Uohara A."/>
            <person name="Ohji S."/>
            <person name="Ichikawa N."/>
        </authorList>
    </citation>
    <scope>NUCLEOTIDE SEQUENCE [LARGE SCALE GENOMIC DNA]</scope>
    <source>
        <strain evidence="12 13">NBRC 3747</strain>
    </source>
</reference>
<dbReference type="PANTHER" id="PTHR30349:SF77">
    <property type="entry name" value="TYROSINE RECOMBINASE XERC"/>
    <property type="match status" value="1"/>
</dbReference>
<comment type="subcellular location">
    <subcellularLocation>
        <location evidence="1 9">Cytoplasm</location>
    </subcellularLocation>
</comment>
<comment type="subunit">
    <text evidence="9">Forms a cyclic heterotetrameric complex composed of two molecules of XerC and two molecules of XerD.</text>
</comment>
<feature type="domain" description="Core-binding (CB)" evidence="11">
    <location>
        <begin position="11"/>
        <end position="97"/>
    </location>
</feature>
<dbReference type="SUPFAM" id="SSF47823">
    <property type="entry name" value="lambda integrase-like, N-terminal domain"/>
    <property type="match status" value="1"/>
</dbReference>
<evidence type="ECO:0000259" key="10">
    <source>
        <dbReference type="PROSITE" id="PS51898"/>
    </source>
</evidence>
<dbReference type="PANTHER" id="PTHR30349">
    <property type="entry name" value="PHAGE INTEGRASE-RELATED"/>
    <property type="match status" value="1"/>
</dbReference>
<dbReference type="EMBL" id="BJLP01000005">
    <property type="protein sequence ID" value="GEA80042.1"/>
    <property type="molecule type" value="Genomic_DNA"/>
</dbReference>
<dbReference type="GO" id="GO:0005737">
    <property type="term" value="C:cytoplasm"/>
    <property type="evidence" value="ECO:0007669"/>
    <property type="project" value="UniProtKB-SubCell"/>
</dbReference>
<keyword evidence="3 9" id="KW-0132">Cell division</keyword>
<keyword evidence="7 9" id="KW-0233">DNA recombination</keyword>
<dbReference type="InterPro" id="IPR002104">
    <property type="entry name" value="Integrase_catalytic"/>
</dbReference>
<evidence type="ECO:0000259" key="11">
    <source>
        <dbReference type="PROSITE" id="PS51900"/>
    </source>
</evidence>
<comment type="similarity">
    <text evidence="9">Belongs to the 'phage' integrase family. XerC subfamily.</text>
</comment>
<name>A0A4Y3K7W8_CELUD</name>
<comment type="caution">
    <text evidence="12">The sequence shown here is derived from an EMBL/GenBank/DDBJ whole genome shotgun (WGS) entry which is preliminary data.</text>
</comment>
<dbReference type="InterPro" id="IPR050090">
    <property type="entry name" value="Tyrosine_recombinase_XerCD"/>
</dbReference>
<dbReference type="Gene3D" id="1.10.150.130">
    <property type="match status" value="1"/>
</dbReference>
<keyword evidence="5 9" id="KW-0229">DNA integration</keyword>
<gene>
    <name evidence="9 12" type="primary">xerC</name>
    <name evidence="12" type="ORF">CUD01_04860</name>
</gene>
<evidence type="ECO:0000256" key="1">
    <source>
        <dbReference type="ARBA" id="ARBA00004496"/>
    </source>
</evidence>
<proteinExistence type="inferred from homology"/>
<dbReference type="PROSITE" id="PS51898">
    <property type="entry name" value="TYR_RECOMBINASE"/>
    <property type="match status" value="1"/>
</dbReference>
<dbReference type="AlphaFoldDB" id="A0A4Y3K7W8"/>
<dbReference type="GO" id="GO:0007059">
    <property type="term" value="P:chromosome segregation"/>
    <property type="evidence" value="ECO:0007669"/>
    <property type="project" value="UniProtKB-UniRule"/>
</dbReference>
<keyword evidence="8 9" id="KW-0131">Cell cycle</keyword>
<dbReference type="InterPro" id="IPR004107">
    <property type="entry name" value="Integrase_SAM-like_N"/>
</dbReference>
<evidence type="ECO:0000256" key="6">
    <source>
        <dbReference type="ARBA" id="ARBA00023125"/>
    </source>
</evidence>
<comment type="function">
    <text evidence="9">Site-specific tyrosine recombinase, which acts by catalyzing the cutting and rejoining of the recombining DNA molecules. The XerC-XerD complex is essential to convert dimers of the bacterial chromosome into monomers to permit their segregation at cell division. It also contributes to the segregational stability of plasmids.</text>
</comment>
<keyword evidence="2 9" id="KW-0963">Cytoplasm</keyword>
<evidence type="ECO:0000256" key="3">
    <source>
        <dbReference type="ARBA" id="ARBA00022618"/>
    </source>
</evidence>
<dbReference type="RefSeq" id="WP_141318447.1">
    <property type="nucleotide sequence ID" value="NZ_BJLP01000005.1"/>
</dbReference>
<dbReference type="GO" id="GO:0051301">
    <property type="term" value="P:cell division"/>
    <property type="evidence" value="ECO:0007669"/>
    <property type="project" value="UniProtKB-KW"/>
</dbReference>
<dbReference type="InterPro" id="IPR010998">
    <property type="entry name" value="Integrase_recombinase_N"/>
</dbReference>
<keyword evidence="6 9" id="KW-0238">DNA-binding</keyword>
<sequence length="306" mass="32514">MNVAEITAQAPARARLLADFSTYLGTVRGLSPHTVRAYVGDVDALLGYAARHGAAELTDVDLATLRAWLASMAADQRSRATLARRGASARTFFAWATRTGRVAADPALRLASPRTAATLPAVLTQDGAREALDALAALADDTEPLSVRDWAMLELLYATGARVAELCGADVADVDLAQRTVRVTGKGDKQRVVPFGVPAARALDAWLRVRGQVATTGDALFVGARGGRVDQRQVRTVVHRATSVTGVDLAPHGMRHSAATHLLEGGSDLRSVQEILGHSSLSTTQRYTHVSAERLRSAYAQAHPRA</sequence>
<dbReference type="HAMAP" id="MF_01808">
    <property type="entry name" value="Recomb_XerC_XerD"/>
    <property type="match status" value="1"/>
</dbReference>
<dbReference type="SUPFAM" id="SSF56349">
    <property type="entry name" value="DNA breaking-rejoining enzymes"/>
    <property type="match status" value="1"/>
</dbReference>
<organism evidence="12 13">
    <name type="scientific">Cellulomonas uda</name>
    <dbReference type="NCBI Taxonomy" id="1714"/>
    <lineage>
        <taxon>Bacteria</taxon>
        <taxon>Bacillati</taxon>
        <taxon>Actinomycetota</taxon>
        <taxon>Actinomycetes</taxon>
        <taxon>Micrococcales</taxon>
        <taxon>Cellulomonadaceae</taxon>
        <taxon>Cellulomonas</taxon>
    </lineage>
</organism>
<evidence type="ECO:0000313" key="13">
    <source>
        <dbReference type="Proteomes" id="UP000315842"/>
    </source>
</evidence>
<feature type="active site" description="O-(3'-phospho-DNA)-tyrosine intermediate" evidence="9">
    <location>
        <position position="287"/>
    </location>
</feature>
<dbReference type="Pfam" id="PF00589">
    <property type="entry name" value="Phage_integrase"/>
    <property type="match status" value="1"/>
</dbReference>
<keyword evidence="4 9" id="KW-0159">Chromosome partition</keyword>
<dbReference type="Proteomes" id="UP000315842">
    <property type="component" value="Unassembled WGS sequence"/>
</dbReference>
<feature type="active site" evidence="9">
    <location>
        <position position="162"/>
    </location>
</feature>
<dbReference type="InterPro" id="IPR023009">
    <property type="entry name" value="Tyrosine_recombinase_XerC/XerD"/>
</dbReference>
<protein>
    <recommendedName>
        <fullName evidence="9">Tyrosine recombinase XerC</fullName>
    </recommendedName>
</protein>
<dbReference type="GO" id="GO:0003677">
    <property type="term" value="F:DNA binding"/>
    <property type="evidence" value="ECO:0007669"/>
    <property type="project" value="UniProtKB-UniRule"/>
</dbReference>
<evidence type="ECO:0000256" key="2">
    <source>
        <dbReference type="ARBA" id="ARBA00022490"/>
    </source>
</evidence>